<reference evidence="2" key="1">
    <citation type="submission" date="2018-08" db="EMBL/GenBank/DDBJ databases">
        <authorList>
            <person name="Rossello M."/>
        </authorList>
    </citation>
    <scope>NUCLEOTIDE SEQUENCE [LARGE SCALE GENOMIC DNA]</scope>
    <source>
        <strain evidence="2">cv. Chinese Spring</strain>
    </source>
</reference>
<dbReference type="STRING" id="4565.A0A3B6RQ56"/>
<dbReference type="EnsemblPlants" id="TraesCS7A02G554400.1">
    <property type="protein sequence ID" value="TraesCS7A02G554400.1.cds1"/>
    <property type="gene ID" value="TraesCS7A02G554400"/>
</dbReference>
<evidence type="ECO:0000313" key="3">
    <source>
        <dbReference type="Proteomes" id="UP000019116"/>
    </source>
</evidence>
<name>A0A3B6RQ56_WHEAT</name>
<reference evidence="2" key="2">
    <citation type="submission" date="2018-10" db="UniProtKB">
        <authorList>
            <consortium name="EnsemblPlants"/>
        </authorList>
    </citation>
    <scope>IDENTIFICATION</scope>
</reference>
<feature type="transmembrane region" description="Helical" evidence="1">
    <location>
        <begin position="217"/>
        <end position="240"/>
    </location>
</feature>
<dbReference type="Gramene" id="TraesCS7A03G1348600.1">
    <property type="protein sequence ID" value="TraesCS7A03G1348600.1.CDS1"/>
    <property type="gene ID" value="TraesCS7A03G1348600"/>
</dbReference>
<evidence type="ECO:0000256" key="1">
    <source>
        <dbReference type="SAM" id="Phobius"/>
    </source>
</evidence>
<dbReference type="InterPro" id="IPR032675">
    <property type="entry name" value="LRR_dom_sf"/>
</dbReference>
<dbReference type="PANTHER" id="PTHR34630:SF68">
    <property type="entry name" value="OS11G0677101 PROTEIN"/>
    <property type="match status" value="1"/>
</dbReference>
<keyword evidence="1" id="KW-0472">Membrane</keyword>
<keyword evidence="1" id="KW-0812">Transmembrane</keyword>
<dbReference type="SUPFAM" id="SSF52047">
    <property type="entry name" value="RNI-like"/>
    <property type="match status" value="1"/>
</dbReference>
<keyword evidence="1" id="KW-1133">Transmembrane helix</keyword>
<dbReference type="Gene3D" id="3.80.10.10">
    <property type="entry name" value="Ribonuclease Inhibitor"/>
    <property type="match status" value="2"/>
</dbReference>
<sequence>MCRLSQSLRDALSGELMSRYCPKLSLPPMPHTSTLTFCRVALPSSLLSYSEGHMIIDGYSGGLSAELNKLKSIARLYFSECSITCPGLQDITCLESVKVKDCPNLFRWPIEAAHTIRPFPASLKELKIKGESGMQSMVLLSNLTCLTSLKLVDCENLTMDGFNPLIRVNLDDLMVYNTDKCLGRSVSADMFSELAGARTNLSLPTGSFRLRLLKVDCISAVLVAPICTLLAATLEVLIFIHDQRAESFTGEEERALELLTSLKFFTVRNCPNLPSLPQGLYSLPSLQQIVVGCCPQVQSLPKGPFPTSLKALRATGCSPELQEQIEKLEGSLPGFDTDSE</sequence>
<dbReference type="AlphaFoldDB" id="A0A3B6RQ56"/>
<protein>
    <submittedName>
        <fullName evidence="2">Uncharacterized protein</fullName>
    </submittedName>
</protein>
<dbReference type="Gramene" id="TraesCS7A02G554400.1">
    <property type="protein sequence ID" value="TraesCS7A02G554400.1.cds1"/>
    <property type="gene ID" value="TraesCS7A02G554400"/>
</dbReference>
<dbReference type="PANTHER" id="PTHR34630">
    <property type="entry name" value="OS11G0677101 PROTEIN"/>
    <property type="match status" value="1"/>
</dbReference>
<evidence type="ECO:0000313" key="2">
    <source>
        <dbReference type="EnsemblPlants" id="TraesCS7A02G554400.1.cds1"/>
    </source>
</evidence>
<dbReference type="OrthoDB" id="692217at2759"/>
<organism evidence="2">
    <name type="scientific">Triticum aestivum</name>
    <name type="common">Wheat</name>
    <dbReference type="NCBI Taxonomy" id="4565"/>
    <lineage>
        <taxon>Eukaryota</taxon>
        <taxon>Viridiplantae</taxon>
        <taxon>Streptophyta</taxon>
        <taxon>Embryophyta</taxon>
        <taxon>Tracheophyta</taxon>
        <taxon>Spermatophyta</taxon>
        <taxon>Magnoliopsida</taxon>
        <taxon>Liliopsida</taxon>
        <taxon>Poales</taxon>
        <taxon>Poaceae</taxon>
        <taxon>BOP clade</taxon>
        <taxon>Pooideae</taxon>
        <taxon>Triticodae</taxon>
        <taxon>Triticeae</taxon>
        <taxon>Triticinae</taxon>
        <taxon>Triticum</taxon>
    </lineage>
</organism>
<dbReference type="Proteomes" id="UP000019116">
    <property type="component" value="Chromosome 7A"/>
</dbReference>
<accession>A0A3B6RQ56</accession>
<keyword evidence="3" id="KW-1185">Reference proteome</keyword>
<dbReference type="OMA" id="ECSITCP"/>
<proteinExistence type="predicted"/>